<comment type="caution">
    <text evidence="3">The sequence shown here is derived from an EMBL/GenBank/DDBJ whole genome shotgun (WGS) entry which is preliminary data.</text>
</comment>
<dbReference type="AlphaFoldDB" id="A0A5N5ND40"/>
<dbReference type="GO" id="GO:0004672">
    <property type="term" value="F:protein kinase activity"/>
    <property type="evidence" value="ECO:0007669"/>
    <property type="project" value="InterPro"/>
</dbReference>
<dbReference type="InterPro" id="IPR051343">
    <property type="entry name" value="G-type_lectin_kinases/EP1-like"/>
</dbReference>
<protein>
    <recommendedName>
        <fullName evidence="2">Protein kinase domain-containing protein</fullName>
    </recommendedName>
</protein>
<proteinExistence type="predicted"/>
<evidence type="ECO:0000313" key="3">
    <source>
        <dbReference type="EMBL" id="KAB5565122.1"/>
    </source>
</evidence>
<dbReference type="InterPro" id="IPR000719">
    <property type="entry name" value="Prot_kinase_dom"/>
</dbReference>
<dbReference type="PANTHER" id="PTHR47976">
    <property type="entry name" value="G-TYPE LECTIN S-RECEPTOR-LIKE SERINE/THREONINE-PROTEIN KINASE SD2-5"/>
    <property type="match status" value="1"/>
</dbReference>
<evidence type="ECO:0000256" key="1">
    <source>
        <dbReference type="ARBA" id="ARBA00022729"/>
    </source>
</evidence>
<evidence type="ECO:0000259" key="2">
    <source>
        <dbReference type="PROSITE" id="PS50011"/>
    </source>
</evidence>
<dbReference type="EMBL" id="VDCV01000003">
    <property type="protein sequence ID" value="KAB5565122.1"/>
    <property type="molecule type" value="Genomic_DNA"/>
</dbReference>
<feature type="domain" description="Protein kinase" evidence="2">
    <location>
        <begin position="1"/>
        <end position="115"/>
    </location>
</feature>
<organism evidence="3 4">
    <name type="scientific">Salix brachista</name>
    <dbReference type="NCBI Taxonomy" id="2182728"/>
    <lineage>
        <taxon>Eukaryota</taxon>
        <taxon>Viridiplantae</taxon>
        <taxon>Streptophyta</taxon>
        <taxon>Embryophyta</taxon>
        <taxon>Tracheophyta</taxon>
        <taxon>Spermatophyta</taxon>
        <taxon>Magnoliopsida</taxon>
        <taxon>eudicotyledons</taxon>
        <taxon>Gunneridae</taxon>
        <taxon>Pentapetalae</taxon>
        <taxon>rosids</taxon>
        <taxon>fabids</taxon>
        <taxon>Malpighiales</taxon>
        <taxon>Salicaceae</taxon>
        <taxon>Saliceae</taxon>
        <taxon>Salix</taxon>
    </lineage>
</organism>
<accession>A0A5N5ND40</accession>
<gene>
    <name evidence="3" type="ORF">DKX38_005176</name>
</gene>
<name>A0A5N5ND40_9ROSI</name>
<evidence type="ECO:0000313" key="4">
    <source>
        <dbReference type="Proteomes" id="UP000326939"/>
    </source>
</evidence>
<dbReference type="Gene3D" id="1.10.510.10">
    <property type="entry name" value="Transferase(Phosphotransferase) domain 1"/>
    <property type="match status" value="1"/>
</dbReference>
<reference evidence="4" key="1">
    <citation type="journal article" date="2019" name="Gigascience">
        <title>De novo genome assembly of the endangered Acer yangbiense, a plant species with extremely small populations endemic to Yunnan Province, China.</title>
        <authorList>
            <person name="Yang J."/>
            <person name="Wariss H.M."/>
            <person name="Tao L."/>
            <person name="Zhang R."/>
            <person name="Yun Q."/>
            <person name="Hollingsworth P."/>
            <person name="Dao Z."/>
            <person name="Luo G."/>
            <person name="Guo H."/>
            <person name="Ma Y."/>
            <person name="Sun W."/>
        </authorList>
    </citation>
    <scope>NUCLEOTIDE SEQUENCE [LARGE SCALE GENOMIC DNA]</scope>
    <source>
        <strain evidence="4">cv. br00</strain>
    </source>
</reference>
<dbReference type="SUPFAM" id="SSF56112">
    <property type="entry name" value="Protein kinase-like (PK-like)"/>
    <property type="match status" value="1"/>
</dbReference>
<sequence>MRGTKGYLSPEWFRNKPITVKVDVYSFGVILLEIICCRKSVDLEIGEAENPVLTDWAYDCYVNGTLDVLIGDDTEAMNDMSTLERLLKVGIWCSQEEPSLRPTMRKVTQMFEGVIEVPAAPNPCPYSTFSNYDQTGLLITIQWTVESISLLLYQHLSL</sequence>
<keyword evidence="4" id="KW-1185">Reference proteome</keyword>
<dbReference type="InterPro" id="IPR011009">
    <property type="entry name" value="Kinase-like_dom_sf"/>
</dbReference>
<dbReference type="PROSITE" id="PS50011">
    <property type="entry name" value="PROTEIN_KINASE_DOM"/>
    <property type="match status" value="1"/>
</dbReference>
<dbReference type="GO" id="GO:0005524">
    <property type="term" value="F:ATP binding"/>
    <property type="evidence" value="ECO:0007669"/>
    <property type="project" value="InterPro"/>
</dbReference>
<dbReference type="Pfam" id="PF00069">
    <property type="entry name" value="Pkinase"/>
    <property type="match status" value="1"/>
</dbReference>
<dbReference type="PANTHER" id="PTHR47976:SF15">
    <property type="entry name" value="G-TYPE LECTIN S-RECEPTOR-LIKE SERINE_THREONINE-PROTEIN KINASE RLK1"/>
    <property type="match status" value="1"/>
</dbReference>
<keyword evidence="1" id="KW-0732">Signal</keyword>
<dbReference type="Proteomes" id="UP000326939">
    <property type="component" value="Chromosome 3"/>
</dbReference>